<dbReference type="Pfam" id="PF05406">
    <property type="entry name" value="WGR"/>
    <property type="match status" value="1"/>
</dbReference>
<evidence type="ECO:0000313" key="2">
    <source>
        <dbReference type="EMBL" id="KIE04544.1"/>
    </source>
</evidence>
<dbReference type="RefSeq" id="WP_039458326.1">
    <property type="nucleotide sequence ID" value="NZ_JSWE01000181.1"/>
</dbReference>
<proteinExistence type="predicted"/>
<comment type="caution">
    <text evidence="2">The sequence shown here is derived from an EMBL/GenBank/DDBJ whole genome shotgun (WGS) entry which is preliminary data.</text>
</comment>
<dbReference type="CDD" id="cd07996">
    <property type="entry name" value="WGR_MMR_like"/>
    <property type="match status" value="1"/>
</dbReference>
<reference evidence="2 3" key="1">
    <citation type="submission" date="2014-11" db="EMBL/GenBank/DDBJ databases">
        <title>A Rickettsiales Symbiont of Amoebae With Ancient Features.</title>
        <authorList>
            <person name="Schulz F."/>
            <person name="Martijn J."/>
            <person name="Wascher F."/>
            <person name="Kostanjsek R."/>
            <person name="Ettema T.J."/>
            <person name="Horn M."/>
        </authorList>
    </citation>
    <scope>NUCLEOTIDE SEQUENCE [LARGE SCALE GENOMIC DNA]</scope>
    <source>
        <strain evidence="2 3">UWC36</strain>
    </source>
</reference>
<dbReference type="SUPFAM" id="SSF142921">
    <property type="entry name" value="WGR domain-like"/>
    <property type="match status" value="1"/>
</dbReference>
<evidence type="ECO:0000313" key="3">
    <source>
        <dbReference type="Proteomes" id="UP000031258"/>
    </source>
</evidence>
<dbReference type="AlphaFoldDB" id="A0A0C1QG66"/>
<accession>A0A0C1QG66</accession>
<keyword evidence="3" id="KW-1185">Reference proteome</keyword>
<dbReference type="InterPro" id="IPR036930">
    <property type="entry name" value="WGR_dom_sf"/>
</dbReference>
<organism evidence="2 3">
    <name type="scientific">Candidatus Jidaibacter acanthamoebae</name>
    <dbReference type="NCBI Taxonomy" id="86105"/>
    <lineage>
        <taxon>Bacteria</taxon>
        <taxon>Pseudomonadati</taxon>
        <taxon>Pseudomonadota</taxon>
        <taxon>Alphaproteobacteria</taxon>
        <taxon>Rickettsiales</taxon>
        <taxon>Candidatus Midichloriaceae</taxon>
        <taxon>Candidatus Jidaibacter</taxon>
    </lineage>
</organism>
<name>A0A0C1QG66_9RICK</name>
<sequence length="69" mass="8144">MQKVCQIWKWRSESRYYTISLQQNLFNEWTIIKSWGGLQNNLGSFAVQTFDHLNNALKEIANVTKKIPN</sequence>
<feature type="domain" description="WGR" evidence="1">
    <location>
        <begin position="11"/>
        <end position="65"/>
    </location>
</feature>
<evidence type="ECO:0000259" key="1">
    <source>
        <dbReference type="Pfam" id="PF05406"/>
    </source>
</evidence>
<dbReference type="STRING" id="86105.NF27_HL00090"/>
<dbReference type="OrthoDB" id="5801306at2"/>
<dbReference type="InterPro" id="IPR008893">
    <property type="entry name" value="WGR_domain"/>
</dbReference>
<gene>
    <name evidence="2" type="ORF">NF27_HL00090</name>
</gene>
<dbReference type="Proteomes" id="UP000031258">
    <property type="component" value="Unassembled WGS sequence"/>
</dbReference>
<dbReference type="InterPro" id="IPR049809">
    <property type="entry name" value="YehF/YfeS-like_WGR"/>
</dbReference>
<dbReference type="EMBL" id="JSWE01000181">
    <property type="protein sequence ID" value="KIE04544.1"/>
    <property type="molecule type" value="Genomic_DNA"/>
</dbReference>
<protein>
    <recommendedName>
        <fullName evidence="1">WGR domain-containing protein</fullName>
    </recommendedName>
</protein>